<gene>
    <name evidence="1" type="ORF">NPIL_551091</name>
</gene>
<dbReference type="PANTHER" id="PTHR47331:SF1">
    <property type="entry name" value="GAG-LIKE PROTEIN"/>
    <property type="match status" value="1"/>
</dbReference>
<sequence>MSNLNPGSNIFYPTSSVTNENVKSSFSDTSSVQNRLMSTVLLSTAVFFIRDKYGNLQSVRGLLGAVCVHGFCNASKVAFGAVVYRKSQTPAGDVAIKIVASKSRVAPLKKITVPRLKLCATVLLAKLMQESRQLFD</sequence>
<keyword evidence="2" id="KW-1185">Reference proteome</keyword>
<organism evidence="1 2">
    <name type="scientific">Nephila pilipes</name>
    <name type="common">Giant wood spider</name>
    <name type="synonym">Nephila maculata</name>
    <dbReference type="NCBI Taxonomy" id="299642"/>
    <lineage>
        <taxon>Eukaryota</taxon>
        <taxon>Metazoa</taxon>
        <taxon>Ecdysozoa</taxon>
        <taxon>Arthropoda</taxon>
        <taxon>Chelicerata</taxon>
        <taxon>Arachnida</taxon>
        <taxon>Araneae</taxon>
        <taxon>Araneomorphae</taxon>
        <taxon>Entelegynae</taxon>
        <taxon>Araneoidea</taxon>
        <taxon>Nephilidae</taxon>
        <taxon>Nephila</taxon>
    </lineage>
</organism>
<proteinExistence type="predicted"/>
<dbReference type="Proteomes" id="UP000887013">
    <property type="component" value="Unassembled WGS sequence"/>
</dbReference>
<reference evidence="1" key="1">
    <citation type="submission" date="2020-08" db="EMBL/GenBank/DDBJ databases">
        <title>Multicomponent nature underlies the extraordinary mechanical properties of spider dragline silk.</title>
        <authorList>
            <person name="Kono N."/>
            <person name="Nakamura H."/>
            <person name="Mori M."/>
            <person name="Yoshida Y."/>
            <person name="Ohtoshi R."/>
            <person name="Malay A.D."/>
            <person name="Moran D.A.P."/>
            <person name="Tomita M."/>
            <person name="Numata K."/>
            <person name="Arakawa K."/>
        </authorList>
    </citation>
    <scope>NUCLEOTIDE SEQUENCE</scope>
</reference>
<name>A0A8X6MX55_NEPPI</name>
<dbReference type="InterPro" id="IPR008042">
    <property type="entry name" value="Retrotrans_Pao"/>
</dbReference>
<dbReference type="OrthoDB" id="6435651at2759"/>
<comment type="caution">
    <text evidence="1">The sequence shown here is derived from an EMBL/GenBank/DDBJ whole genome shotgun (WGS) entry which is preliminary data.</text>
</comment>
<evidence type="ECO:0000313" key="1">
    <source>
        <dbReference type="EMBL" id="GFS82583.1"/>
    </source>
</evidence>
<dbReference type="AlphaFoldDB" id="A0A8X6MX55"/>
<dbReference type="PANTHER" id="PTHR47331">
    <property type="entry name" value="PHD-TYPE DOMAIN-CONTAINING PROTEIN"/>
    <property type="match status" value="1"/>
</dbReference>
<accession>A0A8X6MX55</accession>
<dbReference type="EMBL" id="BMAW01003254">
    <property type="protein sequence ID" value="GFS82583.1"/>
    <property type="molecule type" value="Genomic_DNA"/>
</dbReference>
<dbReference type="Pfam" id="PF05380">
    <property type="entry name" value="Peptidase_A17"/>
    <property type="match status" value="1"/>
</dbReference>
<protein>
    <submittedName>
        <fullName evidence="1">Uncharacterized protein</fullName>
    </submittedName>
</protein>
<evidence type="ECO:0000313" key="2">
    <source>
        <dbReference type="Proteomes" id="UP000887013"/>
    </source>
</evidence>